<gene>
    <name evidence="3" type="ORF">GO495_12445</name>
</gene>
<dbReference type="AlphaFoldDB" id="A0A6N8J831"/>
<proteinExistence type="predicted"/>
<comment type="caution">
    <text evidence="3">The sequence shown here is derived from an EMBL/GenBank/DDBJ whole genome shotgun (WGS) entry which is preliminary data.</text>
</comment>
<evidence type="ECO:0000313" key="3">
    <source>
        <dbReference type="EMBL" id="MVT41397.1"/>
    </source>
</evidence>
<dbReference type="SUPFAM" id="SSF48452">
    <property type="entry name" value="TPR-like"/>
    <property type="match status" value="2"/>
</dbReference>
<sequence>MEVVAWTEKVSIPTYKVGEPEKNPMFLEKRVYQGSSGVVYPHPVIEQIADEKTDVEYTAVFLENEYLKIMILPEIGGRIQRAYDKIRKRDFVYYNQVIKPALVGLAGPWISGGIEFNWPQHHRPSTFEAVDYTIEENADGSKTVWVNETEIMFRTKGMAGFTLYPDKAYLEIKGRLFNPTPFPQTFLWWANPAVKVNEHYQSVFPPDVYAVFDHGKRDVSDFPIATGTYYKVNYAPGTDISRYDTIPVPTSYMAIRSQYDFMGCYEHDTQAGMLHVADHHLSPGKKQWTWGNGDFGYAWDRNLTDEDGPYIELMTGVFTDNQPDFSWLQPNEGKSFEQYFMPYARIGMVKNATKEAMINVSVSDREMMIKVYATARYEGAIIQVLQKDKTVKEYTTDLSPANIFEVTFSGEGDKVTVTDANGCRLVSWQPEQPTDKEIPAAATPAKLPAEITQVEELYLNGLHLEQYRHATFNPVDYYEEGLRRSPGDVRCNNAMGLLHLRRGQFKKSLPYFRTAINTLTSRNPNPYDGEVYYNLGLALFYRNELDEAYDSFYKATWNDAWQHSAFLMLARIACTKGKFSEALALVEKSLIRNYHSHTARHLKAMLLRKNDEGTEKRIQFIKESMSIDSFNYGCLFEWYLIEKDISILNKMNTLMRGAVNNYLELSLDYAQAGLYTEAAEILEYCPSTNPLVYYYKGWFALKNGETDKALALYKQAAVQNPDGCFPNKIEEVLILENAILLNENDAHAHYYLGNFWYDKRQYPEAIANWEAAVNGNNTFATPYRNLSLAYYNKLNEKEKAVRFMEKAFALEGTDSRILMELDQLYKITGKGFKERLDLLETHAALVEERDDLYLERITLYNNLRQFEHAKTLLSNRKFHPWEGGEGRVVGQYILCYTQLAKQAIQQKEFKKALELLMAVSTYPDNLGEGKLYGAQENDIHYLLGCAYEGLNETDKAGEYFIAATRGISEPVQAIYYNDPQPDKIVYQALAWQKLGEPGKAREIFERFILFGEQHMFDAVYIDYFAVSLPDMLVFDMDINLRNTIHCKYLAGLGYSGLGDTVQGRKYLDEVVQLDVNHQGAVFNPLIKE</sequence>
<dbReference type="PANTHER" id="PTHR12558:SF13">
    <property type="entry name" value="CELL DIVISION CYCLE PROTEIN 27 HOMOLOG"/>
    <property type="match status" value="1"/>
</dbReference>
<dbReference type="PANTHER" id="PTHR12558">
    <property type="entry name" value="CELL DIVISION CYCLE 16,23,27"/>
    <property type="match status" value="1"/>
</dbReference>
<dbReference type="RefSeq" id="WP_157300026.1">
    <property type="nucleotide sequence ID" value="NZ_BAAAZB010000025.1"/>
</dbReference>
<organism evidence="3 4">
    <name type="scientific">Chitinophaga oryziterrae</name>
    <dbReference type="NCBI Taxonomy" id="1031224"/>
    <lineage>
        <taxon>Bacteria</taxon>
        <taxon>Pseudomonadati</taxon>
        <taxon>Bacteroidota</taxon>
        <taxon>Chitinophagia</taxon>
        <taxon>Chitinophagales</taxon>
        <taxon>Chitinophagaceae</taxon>
        <taxon>Chitinophaga</taxon>
    </lineage>
</organism>
<keyword evidence="4" id="KW-1185">Reference proteome</keyword>
<dbReference type="InterPro" id="IPR033396">
    <property type="entry name" value="DUF5107"/>
</dbReference>
<dbReference type="Pfam" id="PF13181">
    <property type="entry name" value="TPR_8"/>
    <property type="match status" value="1"/>
</dbReference>
<dbReference type="OrthoDB" id="174931at2"/>
<dbReference type="EMBL" id="WRXO01000003">
    <property type="protein sequence ID" value="MVT41397.1"/>
    <property type="molecule type" value="Genomic_DNA"/>
</dbReference>
<feature type="domain" description="DUF5107" evidence="2">
    <location>
        <begin position="39"/>
        <end position="327"/>
    </location>
</feature>
<dbReference type="Pfam" id="PF13432">
    <property type="entry name" value="TPR_16"/>
    <property type="match status" value="2"/>
</dbReference>
<accession>A0A6N8J831</accession>
<dbReference type="InterPro" id="IPR019734">
    <property type="entry name" value="TPR_rpt"/>
</dbReference>
<dbReference type="Proteomes" id="UP000468388">
    <property type="component" value="Unassembled WGS sequence"/>
</dbReference>
<evidence type="ECO:0000259" key="2">
    <source>
        <dbReference type="Pfam" id="PF17128"/>
    </source>
</evidence>
<dbReference type="SMART" id="SM00028">
    <property type="entry name" value="TPR"/>
    <property type="match status" value="10"/>
</dbReference>
<keyword evidence="1" id="KW-0802">TPR repeat</keyword>
<name>A0A6N8J831_9BACT</name>
<dbReference type="Gene3D" id="1.25.40.10">
    <property type="entry name" value="Tetratricopeptide repeat domain"/>
    <property type="match status" value="4"/>
</dbReference>
<dbReference type="InterPro" id="IPR011990">
    <property type="entry name" value="TPR-like_helical_dom_sf"/>
</dbReference>
<evidence type="ECO:0000313" key="4">
    <source>
        <dbReference type="Proteomes" id="UP000468388"/>
    </source>
</evidence>
<dbReference type="PROSITE" id="PS50005">
    <property type="entry name" value="TPR"/>
    <property type="match status" value="1"/>
</dbReference>
<dbReference type="Pfam" id="PF17128">
    <property type="entry name" value="DUF5107"/>
    <property type="match status" value="1"/>
</dbReference>
<feature type="repeat" description="TPR" evidence="1">
    <location>
        <begin position="690"/>
        <end position="723"/>
    </location>
</feature>
<reference evidence="3 4" key="1">
    <citation type="submission" date="2019-12" db="EMBL/GenBank/DDBJ databases">
        <title>The draft genomic sequence of strain Chitinophaga oryziterrae JCM 16595.</title>
        <authorList>
            <person name="Zhang X."/>
        </authorList>
    </citation>
    <scope>NUCLEOTIDE SEQUENCE [LARGE SCALE GENOMIC DNA]</scope>
    <source>
        <strain evidence="3 4">JCM 16595</strain>
    </source>
</reference>
<evidence type="ECO:0000256" key="1">
    <source>
        <dbReference type="PROSITE-ProRule" id="PRU00339"/>
    </source>
</evidence>
<protein>
    <submittedName>
        <fullName evidence="3">DUF5107 domain-containing protein</fullName>
    </submittedName>
</protein>